<dbReference type="Pfam" id="PF00031">
    <property type="entry name" value="Cystatin"/>
    <property type="match status" value="1"/>
</dbReference>
<dbReference type="InterPro" id="IPR046350">
    <property type="entry name" value="Cystatin_sf"/>
</dbReference>
<feature type="chain" id="PRO_5012580671" description="Cystatin domain-containing protein" evidence="2">
    <location>
        <begin position="18"/>
        <end position="110"/>
    </location>
</feature>
<reference evidence="4 5" key="1">
    <citation type="submission" date="2017-08" db="EMBL/GenBank/DDBJ databases">
        <title>Acidophilic green algal genome provides insights into adaptation to an acidic environment.</title>
        <authorList>
            <person name="Hirooka S."/>
            <person name="Hirose Y."/>
            <person name="Kanesaki Y."/>
            <person name="Higuchi S."/>
            <person name="Fujiwara T."/>
            <person name="Onuma R."/>
            <person name="Era A."/>
            <person name="Ohbayashi R."/>
            <person name="Uzuka A."/>
            <person name="Nozaki H."/>
            <person name="Yoshikawa H."/>
            <person name="Miyagishima S.Y."/>
        </authorList>
    </citation>
    <scope>NUCLEOTIDE SEQUENCE [LARGE SCALE GENOMIC DNA]</scope>
    <source>
        <strain evidence="4 5">NIES-2499</strain>
    </source>
</reference>
<keyword evidence="5" id="KW-1185">Reference proteome</keyword>
<accession>A0A250XTM6</accession>
<dbReference type="EMBL" id="BEGY01000293">
    <property type="protein sequence ID" value="GAX86404.1"/>
    <property type="molecule type" value="Genomic_DNA"/>
</dbReference>
<proteinExistence type="predicted"/>
<sequence length="110" mass="11989">MLKFILAVIFFNPVVSARPKAGGYSTANATSPQVISASQYAIQIMNQNCTAYDKQLNMTGHLLLSRVISAKSQVVAGVNYKIQLQVSDTLNKTIGICIVVYQGLPWMIPL</sequence>
<organism evidence="4 5">
    <name type="scientific">Chlamydomonas eustigma</name>
    <dbReference type="NCBI Taxonomy" id="1157962"/>
    <lineage>
        <taxon>Eukaryota</taxon>
        <taxon>Viridiplantae</taxon>
        <taxon>Chlorophyta</taxon>
        <taxon>core chlorophytes</taxon>
        <taxon>Chlorophyceae</taxon>
        <taxon>CS clade</taxon>
        <taxon>Chlamydomonadales</taxon>
        <taxon>Chlamydomonadaceae</taxon>
        <taxon>Chlamydomonas</taxon>
    </lineage>
</organism>
<keyword evidence="2" id="KW-0732">Signal</keyword>
<gene>
    <name evidence="4" type="ORF">CEUSTIGMA_g13814.t1</name>
</gene>
<name>A0A250XTM6_9CHLO</name>
<evidence type="ECO:0000313" key="4">
    <source>
        <dbReference type="EMBL" id="GAX86404.1"/>
    </source>
</evidence>
<protein>
    <recommendedName>
        <fullName evidence="3">Cystatin domain-containing protein</fullName>
    </recommendedName>
</protein>
<evidence type="ECO:0000256" key="2">
    <source>
        <dbReference type="SAM" id="SignalP"/>
    </source>
</evidence>
<dbReference type="Proteomes" id="UP000232323">
    <property type="component" value="Unassembled WGS sequence"/>
</dbReference>
<feature type="signal peptide" evidence="2">
    <location>
        <begin position="1"/>
        <end position="17"/>
    </location>
</feature>
<dbReference type="SUPFAM" id="SSF54403">
    <property type="entry name" value="Cystatin/monellin"/>
    <property type="match status" value="1"/>
</dbReference>
<feature type="domain" description="Cystatin" evidence="3">
    <location>
        <begin position="44"/>
        <end position="89"/>
    </location>
</feature>
<evidence type="ECO:0000259" key="3">
    <source>
        <dbReference type="Pfam" id="PF00031"/>
    </source>
</evidence>
<dbReference type="OrthoDB" id="1908104at2759"/>
<dbReference type="CDD" id="cd00042">
    <property type="entry name" value="CY"/>
    <property type="match status" value="1"/>
</dbReference>
<dbReference type="AlphaFoldDB" id="A0A250XTM6"/>
<comment type="caution">
    <text evidence="4">The sequence shown here is derived from an EMBL/GenBank/DDBJ whole genome shotgun (WGS) entry which is preliminary data.</text>
</comment>
<dbReference type="PROSITE" id="PS00287">
    <property type="entry name" value="CYSTATIN"/>
    <property type="match status" value="1"/>
</dbReference>
<dbReference type="Gene3D" id="3.10.450.10">
    <property type="match status" value="1"/>
</dbReference>
<evidence type="ECO:0000313" key="5">
    <source>
        <dbReference type="Proteomes" id="UP000232323"/>
    </source>
</evidence>
<keyword evidence="1" id="KW-0646">Protease inhibitor</keyword>
<dbReference type="InterPro" id="IPR018073">
    <property type="entry name" value="Prot_inh_cystat_CS"/>
</dbReference>
<dbReference type="InterPro" id="IPR000010">
    <property type="entry name" value="Cystatin_dom"/>
</dbReference>
<keyword evidence="1" id="KW-0789">Thiol protease inhibitor</keyword>
<evidence type="ECO:0000256" key="1">
    <source>
        <dbReference type="ARBA" id="ARBA00022704"/>
    </source>
</evidence>
<dbReference type="GO" id="GO:0004869">
    <property type="term" value="F:cysteine-type endopeptidase inhibitor activity"/>
    <property type="evidence" value="ECO:0007669"/>
    <property type="project" value="UniProtKB-KW"/>
</dbReference>